<dbReference type="CDD" id="cd03141">
    <property type="entry name" value="GATase1_Hsp31_like"/>
    <property type="match status" value="1"/>
</dbReference>
<protein>
    <submittedName>
        <fullName evidence="5">Putative intracellular protease/amidase</fullName>
    </submittedName>
</protein>
<dbReference type="InterPro" id="IPR029062">
    <property type="entry name" value="Class_I_gatase-like"/>
</dbReference>
<dbReference type="OrthoDB" id="9792284at2"/>
<dbReference type="PANTHER" id="PTHR48094">
    <property type="entry name" value="PROTEIN/NUCLEIC ACID DEGLYCASE DJ-1-RELATED"/>
    <property type="match status" value="1"/>
</dbReference>
<evidence type="ECO:0000313" key="6">
    <source>
        <dbReference type="Proteomes" id="UP000244240"/>
    </source>
</evidence>
<dbReference type="RefSeq" id="WP_108026461.1">
    <property type="nucleotide sequence ID" value="NZ_QBKR01000040.1"/>
</dbReference>
<dbReference type="Gene3D" id="3.40.50.880">
    <property type="match status" value="1"/>
</dbReference>
<dbReference type="GO" id="GO:0019172">
    <property type="term" value="F:glyoxalase III activity"/>
    <property type="evidence" value="ECO:0007669"/>
    <property type="project" value="TreeGrafter"/>
</dbReference>
<evidence type="ECO:0000313" key="5">
    <source>
        <dbReference type="EMBL" id="PTX49620.1"/>
    </source>
</evidence>
<reference evidence="5 6" key="1">
    <citation type="submission" date="2018-04" db="EMBL/GenBank/DDBJ databases">
        <title>Genomic Encyclopedia of Archaeal and Bacterial Type Strains, Phase II (KMG-II): from individual species to whole genera.</title>
        <authorList>
            <person name="Goeker M."/>
        </authorList>
    </citation>
    <scope>NUCLEOTIDE SEQUENCE [LARGE SCALE GENOMIC DNA]</scope>
    <source>
        <strain evidence="5 6">DSM 45787</strain>
    </source>
</reference>
<evidence type="ECO:0000256" key="1">
    <source>
        <dbReference type="ARBA" id="ARBA00023016"/>
    </source>
</evidence>
<dbReference type="SUPFAM" id="SSF52317">
    <property type="entry name" value="Class I glutamine amidotransferase-like"/>
    <property type="match status" value="1"/>
</dbReference>
<dbReference type="Pfam" id="PF01965">
    <property type="entry name" value="DJ-1_PfpI"/>
    <property type="match status" value="1"/>
</dbReference>
<dbReference type="Proteomes" id="UP000244240">
    <property type="component" value="Unassembled WGS sequence"/>
</dbReference>
<dbReference type="PANTHER" id="PTHR48094:SF11">
    <property type="entry name" value="GLUTATHIONE-INDEPENDENT GLYOXALASE HSP31-RELATED"/>
    <property type="match status" value="1"/>
</dbReference>
<name>A0A2T6B0P3_9BACL</name>
<proteinExistence type="inferred from homology"/>
<dbReference type="EMBL" id="QBKR01000040">
    <property type="protein sequence ID" value="PTX49620.1"/>
    <property type="molecule type" value="Genomic_DNA"/>
</dbReference>
<keyword evidence="1" id="KW-0346">Stress response</keyword>
<dbReference type="AlphaFoldDB" id="A0A2T6B0P3"/>
<accession>A0A2T6B0P3</accession>
<comment type="caution">
    <text evidence="5">The sequence shown here is derived from an EMBL/GenBank/DDBJ whole genome shotgun (WGS) entry which is preliminary data.</text>
</comment>
<dbReference type="GO" id="GO:0005737">
    <property type="term" value="C:cytoplasm"/>
    <property type="evidence" value="ECO:0007669"/>
    <property type="project" value="TreeGrafter"/>
</dbReference>
<evidence type="ECO:0000259" key="4">
    <source>
        <dbReference type="Pfam" id="PF01965"/>
    </source>
</evidence>
<evidence type="ECO:0000256" key="3">
    <source>
        <dbReference type="ARBA" id="ARBA00038493"/>
    </source>
</evidence>
<dbReference type="InterPro" id="IPR002818">
    <property type="entry name" value="DJ-1/PfpI"/>
</dbReference>
<dbReference type="GO" id="GO:0008233">
    <property type="term" value="F:peptidase activity"/>
    <property type="evidence" value="ECO:0007669"/>
    <property type="project" value="UniProtKB-KW"/>
</dbReference>
<dbReference type="InterPro" id="IPR050325">
    <property type="entry name" value="Prot/Nucl_acid_deglycase"/>
</dbReference>
<dbReference type="GO" id="GO:0006508">
    <property type="term" value="P:proteolysis"/>
    <property type="evidence" value="ECO:0007669"/>
    <property type="project" value="UniProtKB-KW"/>
</dbReference>
<keyword evidence="5" id="KW-0378">Hydrolase</keyword>
<sequence length="220" mass="24582">MAKKVLFIMTNHDQVDPEHPTGVWLEEFAVPYEEFKAKGYEIKVTSPKGGEVPIDPHSETDETRGKWKDAREAMQDTAKLSEEDGEGFDAVFLPGGHGTMFDFPNDPVVQKVLNRFAEERRVIGSVCHGPSGLVNVHLDNGTPLVAGRKVTAFTNEEEDDTGLKEQMPFLLESKLREQGAKFMKGDKWADFTVRDEYLITGQNPQSSRSAAKKVIEALEE</sequence>
<evidence type="ECO:0000256" key="2">
    <source>
        <dbReference type="ARBA" id="ARBA00023239"/>
    </source>
</evidence>
<organism evidence="5 6">
    <name type="scientific">Melghirimyces profundicolus</name>
    <dbReference type="NCBI Taxonomy" id="1242148"/>
    <lineage>
        <taxon>Bacteria</taxon>
        <taxon>Bacillati</taxon>
        <taxon>Bacillota</taxon>
        <taxon>Bacilli</taxon>
        <taxon>Bacillales</taxon>
        <taxon>Thermoactinomycetaceae</taxon>
        <taxon>Melghirimyces</taxon>
    </lineage>
</organism>
<gene>
    <name evidence="5" type="ORF">C8P63_14015</name>
</gene>
<keyword evidence="5" id="KW-0645">Protease</keyword>
<feature type="domain" description="DJ-1/PfpI" evidence="4">
    <location>
        <begin position="26"/>
        <end position="216"/>
    </location>
</feature>
<comment type="similarity">
    <text evidence="3">Belongs to the peptidase C56 family. HSP31-like subfamily.</text>
</comment>
<dbReference type="GO" id="GO:0019243">
    <property type="term" value="P:methylglyoxal catabolic process to D-lactate via S-lactoyl-glutathione"/>
    <property type="evidence" value="ECO:0007669"/>
    <property type="project" value="TreeGrafter"/>
</dbReference>
<keyword evidence="6" id="KW-1185">Reference proteome</keyword>
<keyword evidence="2" id="KW-0456">Lyase</keyword>